<dbReference type="AlphaFoldDB" id="A0A078MD77"/>
<dbReference type="Pfam" id="PF09523">
    <property type="entry name" value="DUF2390"/>
    <property type="match status" value="1"/>
</dbReference>
<dbReference type="PATRIC" id="fig|1461581.3.peg.1346"/>
<dbReference type="EMBL" id="LM997413">
    <property type="protein sequence ID" value="CEA04134.1"/>
    <property type="molecule type" value="Genomic_DNA"/>
</dbReference>
<dbReference type="OrthoDB" id="5795846at2"/>
<proteinExistence type="predicted"/>
<organism evidence="1">
    <name type="scientific">Pseudomonas saudimassiliensis</name>
    <dbReference type="NCBI Taxonomy" id="1461581"/>
    <lineage>
        <taxon>Bacteria</taxon>
        <taxon>Pseudomonadati</taxon>
        <taxon>Pseudomonadota</taxon>
        <taxon>Gammaproteobacteria</taxon>
        <taxon>Pseudomonadales</taxon>
        <taxon>Pseudomonadaceae</taxon>
        <taxon>Pseudomonas</taxon>
    </lineage>
</organism>
<evidence type="ECO:0000313" key="1">
    <source>
        <dbReference type="EMBL" id="CEA04134.1"/>
    </source>
</evidence>
<accession>A0A078MD77</accession>
<reference evidence="1" key="1">
    <citation type="submission" date="2014-07" db="EMBL/GenBank/DDBJ databases">
        <authorList>
            <person name="Urmite Genomes Urmite Genomes"/>
        </authorList>
    </citation>
    <scope>NUCLEOTIDE SEQUENCE</scope>
    <source>
        <strain evidence="1">12M76_air</strain>
    </source>
</reference>
<dbReference type="EMBL" id="LK391969">
    <property type="protein sequence ID" value="CEF26438.1"/>
    <property type="molecule type" value="Genomic_DNA"/>
</dbReference>
<dbReference type="NCBIfam" id="TIGR02444">
    <property type="entry name" value="TIGR02444 family protein"/>
    <property type="match status" value="1"/>
</dbReference>
<evidence type="ECO:0008006" key="2">
    <source>
        <dbReference type="Google" id="ProtNLM"/>
    </source>
</evidence>
<gene>
    <name evidence="1" type="ORF">BN1049_01369</name>
</gene>
<sequence length="175" mass="18687">MGRLSLPEYAGQLYAWPGVEPLLLELQDAAGQDVLLLLTACWLGVRGSPADGHHWQLLQARQAPWRQQVIEPLRQVRRALTGNPAAAALRAQVKECELAAEWHQLAQLEHYCEALEVGKVRSDAAVAAHLALCVGAAESAKLTALAQLVLTREETVAAGLAATAGVTLPGPAQPR</sequence>
<name>A0A078MD77_9PSED</name>
<dbReference type="InterPro" id="IPR012659">
    <property type="entry name" value="CHP02444"/>
</dbReference>
<dbReference type="RefSeq" id="WP_052508725.1">
    <property type="nucleotide sequence ID" value="NZ_LK391969.1"/>
</dbReference>
<protein>
    <recommendedName>
        <fullName evidence="2">TIGR02444 family protein</fullName>
    </recommendedName>
</protein>